<sequence length="23" mass="2402">MGLTVKDAALAEARRLAVAETQS</sequence>
<evidence type="ECO:0000313" key="1">
    <source>
        <dbReference type="EMBL" id="AAL63115.1"/>
    </source>
</evidence>
<organism evidence="1 2">
    <name type="scientific">Pyrobaculum aerophilum (strain ATCC 51768 / DSM 7523 / JCM 9630 / CIP 104966 / NBRC 100827 / IM2)</name>
    <dbReference type="NCBI Taxonomy" id="178306"/>
    <lineage>
        <taxon>Archaea</taxon>
        <taxon>Thermoproteota</taxon>
        <taxon>Thermoprotei</taxon>
        <taxon>Thermoproteales</taxon>
        <taxon>Thermoproteaceae</taxon>
        <taxon>Pyrobaculum</taxon>
    </lineage>
</organism>
<dbReference type="Proteomes" id="UP000002439">
    <property type="component" value="Chromosome"/>
</dbReference>
<dbReference type="STRING" id="178306.PAE0908a"/>
<dbReference type="EMBL" id="AE009441">
    <property type="protein sequence ID" value="AAL63115.1"/>
    <property type="molecule type" value="Genomic_DNA"/>
</dbReference>
<accession>Q8ZY81</accession>
<evidence type="ECO:0000313" key="2">
    <source>
        <dbReference type="Proteomes" id="UP000002439"/>
    </source>
</evidence>
<protein>
    <submittedName>
        <fullName evidence="1">Uncharacterized protein</fullName>
    </submittedName>
</protein>
<dbReference type="EnsemblBacteria" id="AAL63115">
    <property type="protein sequence ID" value="AAL63115"/>
    <property type="gene ID" value="PAE0908a"/>
</dbReference>
<name>Q8ZY81_PYRAE</name>
<dbReference type="KEGG" id="pai:PAE0908a"/>
<proteinExistence type="predicted"/>
<dbReference type="HOGENOM" id="CLU_3422672_0_0_2"/>
<dbReference type="AlphaFoldDB" id="Q8ZY81"/>
<dbReference type="InParanoid" id="Q8ZY81"/>
<keyword evidence="2" id="KW-1185">Reference proteome</keyword>
<reference evidence="1 2" key="1">
    <citation type="journal article" date="2002" name="Proc. Natl. Acad. Sci. U.S.A.">
        <title>Genome sequence of the hyperthermophilic crenarchaeon Pyrobaculum aerophilum.</title>
        <authorList>
            <person name="Fitz-Gibbon S.T."/>
            <person name="Ladner H."/>
            <person name="Kim U.J."/>
            <person name="Stetter K.O."/>
            <person name="Simon M.I."/>
            <person name="Miller J.H."/>
        </authorList>
    </citation>
    <scope>NUCLEOTIDE SEQUENCE [LARGE SCALE GENOMIC DNA]</scope>
    <source>
        <strain evidence="2">ATCC 51768 / DSM 7523 / JCM 9630 / CIP 104966 / NBRC 100827 / IM2</strain>
    </source>
</reference>
<gene>
    <name evidence="1" type="ordered locus">PAE0908a</name>
</gene>